<gene>
    <name evidence="9" type="ORF">KIW84_035999</name>
</gene>
<organism evidence="9 10">
    <name type="scientific">Pisum sativum</name>
    <name type="common">Garden pea</name>
    <name type="synonym">Lathyrus oleraceus</name>
    <dbReference type="NCBI Taxonomy" id="3888"/>
    <lineage>
        <taxon>Eukaryota</taxon>
        <taxon>Viridiplantae</taxon>
        <taxon>Streptophyta</taxon>
        <taxon>Embryophyta</taxon>
        <taxon>Tracheophyta</taxon>
        <taxon>Spermatophyta</taxon>
        <taxon>Magnoliopsida</taxon>
        <taxon>eudicotyledons</taxon>
        <taxon>Gunneridae</taxon>
        <taxon>Pentapetalae</taxon>
        <taxon>rosids</taxon>
        <taxon>fabids</taxon>
        <taxon>Fabales</taxon>
        <taxon>Fabaceae</taxon>
        <taxon>Papilionoideae</taxon>
        <taxon>50 kb inversion clade</taxon>
        <taxon>NPAAA clade</taxon>
        <taxon>Hologalegina</taxon>
        <taxon>IRL clade</taxon>
        <taxon>Fabeae</taxon>
        <taxon>Lathyrus</taxon>
    </lineage>
</organism>
<evidence type="ECO:0000256" key="1">
    <source>
        <dbReference type="ARBA" id="ARBA00004141"/>
    </source>
</evidence>
<feature type="domain" description="Amino acid transporter transmembrane" evidence="8">
    <location>
        <begin position="37"/>
        <end position="417"/>
    </location>
</feature>
<evidence type="ECO:0000256" key="2">
    <source>
        <dbReference type="ARBA" id="ARBA00022448"/>
    </source>
</evidence>
<sequence>MAATSDHTTLNFPLLSEKNLVDEEELIASDAPNKNGVSFIRTCFNGLNAISGVGILSVPYALASGGWLSLVLLFSIAGVTFYTGVLMKRCMVKHSNIRTFSDMGELAFGKRGKLIASISMYSEFYLLLIGFLILEGDNLSNLFPIEEFQVAGISIRAKQFFVILVALIILPTVWLDNLSFLSYVSASGVLASAIIILSIIWTAAFGGVGVHQKGDLINWNGIPTAVGLYTFCYSAHPIFPVLYTSMKNKRQFSYVLIVCFMLPTVGFVTMAIIGYLMFGSKVESQVTLNLPLNKISSKIAIYTTLVNPMCKFALIAIPITNALKNLLPRTYKNNRIANIFMSTFLVISIVIVTLALPFFGSLMSLVGAFLTITASILLPCTCYLKISGSYRKIGFETIAIVTIILVAIVMGISGTYTSIVELVQKSSNN</sequence>
<evidence type="ECO:0000256" key="3">
    <source>
        <dbReference type="ARBA" id="ARBA00022692"/>
    </source>
</evidence>
<evidence type="ECO:0000256" key="4">
    <source>
        <dbReference type="ARBA" id="ARBA00022970"/>
    </source>
</evidence>
<evidence type="ECO:0000256" key="6">
    <source>
        <dbReference type="ARBA" id="ARBA00023136"/>
    </source>
</evidence>
<evidence type="ECO:0000313" key="10">
    <source>
        <dbReference type="Proteomes" id="UP001058974"/>
    </source>
</evidence>
<accession>A0A9D4Y4B1</accession>
<feature type="transmembrane region" description="Helical" evidence="7">
    <location>
        <begin position="299"/>
        <end position="319"/>
    </location>
</feature>
<protein>
    <recommendedName>
        <fullName evidence="8">Amino acid transporter transmembrane domain-containing protein</fullName>
    </recommendedName>
</protein>
<dbReference type="Pfam" id="PF01490">
    <property type="entry name" value="Aa_trans"/>
    <property type="match status" value="1"/>
</dbReference>
<keyword evidence="3 7" id="KW-0812">Transmembrane</keyword>
<dbReference type="Gramene" id="PSAT_LOCUS11179_t1">
    <property type="protein sequence ID" value="CAL5191203.1"/>
    <property type="gene ID" value="PSAT_LOCUS11179"/>
</dbReference>
<feature type="transmembrane region" description="Helical" evidence="7">
    <location>
        <begin position="398"/>
        <end position="419"/>
    </location>
</feature>
<feature type="transmembrane region" description="Helical" evidence="7">
    <location>
        <begin position="66"/>
        <end position="87"/>
    </location>
</feature>
<dbReference type="Gramene" id="Psat03G0599900-T1">
    <property type="protein sequence ID" value="KAI5432072.1"/>
    <property type="gene ID" value="KIW84_035999"/>
</dbReference>
<keyword evidence="5 7" id="KW-1133">Transmembrane helix</keyword>
<comment type="subcellular location">
    <subcellularLocation>
        <location evidence="1">Membrane</location>
        <topology evidence="1">Multi-pass membrane protein</topology>
    </subcellularLocation>
</comment>
<name>A0A9D4Y4B1_PEA</name>
<evidence type="ECO:0000256" key="7">
    <source>
        <dbReference type="SAM" id="Phobius"/>
    </source>
</evidence>
<feature type="transmembrane region" description="Helical" evidence="7">
    <location>
        <begin position="254"/>
        <end position="279"/>
    </location>
</feature>
<dbReference type="Gramene" id="Psat3g198000.1">
    <property type="protein sequence ID" value="Psat3g198000.1.cds"/>
    <property type="gene ID" value="Psat3g198000"/>
</dbReference>
<feature type="transmembrane region" description="Helical" evidence="7">
    <location>
        <begin position="339"/>
        <end position="359"/>
    </location>
</feature>
<dbReference type="GO" id="GO:0005774">
    <property type="term" value="C:vacuolar membrane"/>
    <property type="evidence" value="ECO:0007669"/>
    <property type="project" value="TreeGrafter"/>
</dbReference>
<proteinExistence type="predicted"/>
<keyword evidence="6 7" id="KW-0472">Membrane</keyword>
<dbReference type="GO" id="GO:0015179">
    <property type="term" value="F:L-amino acid transmembrane transporter activity"/>
    <property type="evidence" value="ECO:0007669"/>
    <property type="project" value="TreeGrafter"/>
</dbReference>
<evidence type="ECO:0000313" key="9">
    <source>
        <dbReference type="EMBL" id="KAI5432072.1"/>
    </source>
</evidence>
<dbReference type="InterPro" id="IPR013057">
    <property type="entry name" value="AA_transpt_TM"/>
</dbReference>
<feature type="transmembrane region" description="Helical" evidence="7">
    <location>
        <begin position="114"/>
        <end position="133"/>
    </location>
</feature>
<dbReference type="PANTHER" id="PTHR22950:SF705">
    <property type="entry name" value="AMINO ACID TRANSPORTER AVT1I-LIKE"/>
    <property type="match status" value="1"/>
</dbReference>
<feature type="transmembrane region" description="Helical" evidence="7">
    <location>
        <begin position="180"/>
        <end position="201"/>
    </location>
</feature>
<evidence type="ECO:0000259" key="8">
    <source>
        <dbReference type="Pfam" id="PF01490"/>
    </source>
</evidence>
<keyword evidence="4" id="KW-0029">Amino-acid transport</keyword>
<evidence type="ECO:0000256" key="5">
    <source>
        <dbReference type="ARBA" id="ARBA00022989"/>
    </source>
</evidence>
<reference evidence="9 10" key="1">
    <citation type="journal article" date="2022" name="Nat. Genet.">
        <title>Improved pea reference genome and pan-genome highlight genomic features and evolutionary characteristics.</title>
        <authorList>
            <person name="Yang T."/>
            <person name="Liu R."/>
            <person name="Luo Y."/>
            <person name="Hu S."/>
            <person name="Wang D."/>
            <person name="Wang C."/>
            <person name="Pandey M.K."/>
            <person name="Ge S."/>
            <person name="Xu Q."/>
            <person name="Li N."/>
            <person name="Li G."/>
            <person name="Huang Y."/>
            <person name="Saxena R.K."/>
            <person name="Ji Y."/>
            <person name="Li M."/>
            <person name="Yan X."/>
            <person name="He Y."/>
            <person name="Liu Y."/>
            <person name="Wang X."/>
            <person name="Xiang C."/>
            <person name="Varshney R.K."/>
            <person name="Ding H."/>
            <person name="Gao S."/>
            <person name="Zong X."/>
        </authorList>
    </citation>
    <scope>NUCLEOTIDE SEQUENCE [LARGE SCALE GENOMIC DNA]</scope>
    <source>
        <strain evidence="9 10">cv. Zhongwan 6</strain>
    </source>
</reference>
<feature type="transmembrane region" description="Helical" evidence="7">
    <location>
        <begin position="365"/>
        <end position="386"/>
    </location>
</feature>
<dbReference type="PANTHER" id="PTHR22950">
    <property type="entry name" value="AMINO ACID TRANSPORTER"/>
    <property type="match status" value="1"/>
</dbReference>
<feature type="transmembrane region" description="Helical" evidence="7">
    <location>
        <begin position="221"/>
        <end position="242"/>
    </location>
</feature>
<dbReference type="OrthoDB" id="655540at2759"/>
<dbReference type="AlphaFoldDB" id="A0A9D4Y4B1"/>
<feature type="transmembrane region" description="Helical" evidence="7">
    <location>
        <begin position="153"/>
        <end position="173"/>
    </location>
</feature>
<comment type="caution">
    <text evidence="9">The sequence shown here is derived from an EMBL/GenBank/DDBJ whole genome shotgun (WGS) entry which is preliminary data.</text>
</comment>
<dbReference type="Proteomes" id="UP001058974">
    <property type="component" value="Chromosome 3"/>
</dbReference>
<keyword evidence="10" id="KW-1185">Reference proteome</keyword>
<dbReference type="EMBL" id="JAMSHJ010000003">
    <property type="protein sequence ID" value="KAI5432072.1"/>
    <property type="molecule type" value="Genomic_DNA"/>
</dbReference>
<keyword evidence="2" id="KW-0813">Transport</keyword>